<gene>
    <name evidence="1" type="ORF">UR96_C0028G0005</name>
</gene>
<comment type="caution">
    <text evidence="1">The sequence shown here is derived from an EMBL/GenBank/DDBJ whole genome shotgun (WGS) entry which is preliminary data.</text>
</comment>
<accession>A0A0G0FWH7</accession>
<dbReference type="AlphaFoldDB" id="A0A0G0FWH7"/>
<dbReference type="EMBL" id="LBRE01000028">
    <property type="protein sequence ID" value="KKP91730.1"/>
    <property type="molecule type" value="Genomic_DNA"/>
</dbReference>
<reference evidence="1 2" key="1">
    <citation type="journal article" date="2015" name="Nature">
        <title>rRNA introns, odd ribosomes, and small enigmatic genomes across a large radiation of phyla.</title>
        <authorList>
            <person name="Brown C.T."/>
            <person name="Hug L.A."/>
            <person name="Thomas B.C."/>
            <person name="Sharon I."/>
            <person name="Castelle C.J."/>
            <person name="Singh A."/>
            <person name="Wilkins M.J."/>
            <person name="Williams K.H."/>
            <person name="Banfield J.F."/>
        </authorList>
    </citation>
    <scope>NUCLEOTIDE SEQUENCE [LARGE SCALE GENOMIC DNA]</scope>
</reference>
<name>A0A0G0FWH7_9BACT</name>
<dbReference type="Proteomes" id="UP000034140">
    <property type="component" value="Unassembled WGS sequence"/>
</dbReference>
<organism evidence="1 2">
    <name type="scientific">candidate division WS6 bacterium GW2011_GWC1_36_11</name>
    <dbReference type="NCBI Taxonomy" id="1619090"/>
    <lineage>
        <taxon>Bacteria</taxon>
        <taxon>Candidatus Dojkabacteria</taxon>
    </lineage>
</organism>
<protein>
    <submittedName>
        <fullName evidence="1">Uncharacterized protein</fullName>
    </submittedName>
</protein>
<sequence>MGGVGCTGCLDFPSLEYVVVCSIIRITVLTRGRAVAARQAHNLKVVGSSPTPATILKIS</sequence>
<proteinExistence type="predicted"/>
<evidence type="ECO:0000313" key="1">
    <source>
        <dbReference type="EMBL" id="KKP91730.1"/>
    </source>
</evidence>
<evidence type="ECO:0000313" key="2">
    <source>
        <dbReference type="Proteomes" id="UP000034140"/>
    </source>
</evidence>